<dbReference type="Gene3D" id="3.40.50.720">
    <property type="entry name" value="NAD(P)-binding Rossmann-like Domain"/>
    <property type="match status" value="1"/>
</dbReference>
<comment type="similarity">
    <text evidence="1">Belongs to the zinc-containing alcohol dehydrogenase family.</text>
</comment>
<dbReference type="InterPro" id="IPR013149">
    <property type="entry name" value="ADH-like_C"/>
</dbReference>
<organism evidence="4 5">
    <name type="scientific">Aspergillus pseudoustus</name>
    <dbReference type="NCBI Taxonomy" id="1810923"/>
    <lineage>
        <taxon>Eukaryota</taxon>
        <taxon>Fungi</taxon>
        <taxon>Dikarya</taxon>
        <taxon>Ascomycota</taxon>
        <taxon>Pezizomycotina</taxon>
        <taxon>Eurotiomycetes</taxon>
        <taxon>Eurotiomycetidae</taxon>
        <taxon>Eurotiales</taxon>
        <taxon>Aspergillaceae</taxon>
        <taxon>Aspergillus</taxon>
        <taxon>Aspergillus subgen. Nidulantes</taxon>
    </lineage>
</organism>
<dbReference type="InterPro" id="IPR020843">
    <property type="entry name" value="ER"/>
</dbReference>
<name>A0ABR4ID59_9EURO</name>
<dbReference type="SUPFAM" id="SSF51735">
    <property type="entry name" value="NAD(P)-binding Rossmann-fold domains"/>
    <property type="match status" value="1"/>
</dbReference>
<dbReference type="EMBL" id="JBFXLU010000477">
    <property type="protein sequence ID" value="KAL2825690.1"/>
    <property type="molecule type" value="Genomic_DNA"/>
</dbReference>
<dbReference type="InterPro" id="IPR011032">
    <property type="entry name" value="GroES-like_sf"/>
</dbReference>
<dbReference type="Gene3D" id="3.90.180.10">
    <property type="entry name" value="Medium-chain alcohol dehydrogenases, catalytic domain"/>
    <property type="match status" value="1"/>
</dbReference>
<dbReference type="InterPro" id="IPR047122">
    <property type="entry name" value="Trans-enoyl_RdTase-like"/>
</dbReference>
<protein>
    <submittedName>
        <fullName evidence="4">Zinc-binding oxidoreductase CipB</fullName>
    </submittedName>
</protein>
<dbReference type="Pfam" id="PF08240">
    <property type="entry name" value="ADH_N"/>
    <property type="match status" value="1"/>
</dbReference>
<evidence type="ECO:0000256" key="1">
    <source>
        <dbReference type="ARBA" id="ARBA00008072"/>
    </source>
</evidence>
<proteinExistence type="inferred from homology"/>
<sequence length="340" mass="35748">MPTNTAAWLLEPKAHPFVIKEAPLWKPLANEILLKNRAVAINPVDPSLQKHPWWPLTYPTMLGQDIAGEVAAVGPGVTRFKVGDRVVGHADGMTSGRNENNAFQAYTVIATNLASHIPEHISYEGAVVLPLGLSTAACGLFQEDFLNLRYPTEPHTPGTGETLLVWGGASSVGSNAIQLAVAAGYEVITTASPKNFAYAQRLGAAAVFDYNSATIVDEIVAALEGKTFAGAIDCIGPPATQLTVDVVARVRGAVKFVSTVKPGYKGAPEGVAVKMVLGTTLKENEVGKAVYEDFLPRALEARTFVPAPEPLVAGRGLESIQAAVDLCGKGVSASKIVVSL</sequence>
<evidence type="ECO:0000313" key="5">
    <source>
        <dbReference type="Proteomes" id="UP001610446"/>
    </source>
</evidence>
<keyword evidence="5" id="KW-1185">Reference proteome</keyword>
<evidence type="ECO:0000256" key="2">
    <source>
        <dbReference type="ARBA" id="ARBA00023002"/>
    </source>
</evidence>
<dbReference type="InterPro" id="IPR013154">
    <property type="entry name" value="ADH-like_N"/>
</dbReference>
<dbReference type="CDD" id="cd08249">
    <property type="entry name" value="enoyl_reductase_like"/>
    <property type="match status" value="1"/>
</dbReference>
<comment type="caution">
    <text evidence="4">The sequence shown here is derived from an EMBL/GenBank/DDBJ whole genome shotgun (WGS) entry which is preliminary data.</text>
</comment>
<feature type="domain" description="Enoyl reductase (ER)" evidence="3">
    <location>
        <begin position="14"/>
        <end position="338"/>
    </location>
</feature>
<dbReference type="Proteomes" id="UP001610446">
    <property type="component" value="Unassembled WGS sequence"/>
</dbReference>
<keyword evidence="2" id="KW-0560">Oxidoreductase</keyword>
<dbReference type="PANTHER" id="PTHR45348">
    <property type="entry name" value="HYPOTHETICAL OXIDOREDUCTASE (EUROFUNG)"/>
    <property type="match status" value="1"/>
</dbReference>
<evidence type="ECO:0000313" key="4">
    <source>
        <dbReference type="EMBL" id="KAL2825690.1"/>
    </source>
</evidence>
<dbReference type="SMART" id="SM00829">
    <property type="entry name" value="PKS_ER"/>
    <property type="match status" value="1"/>
</dbReference>
<accession>A0ABR4ID59</accession>
<dbReference type="PANTHER" id="PTHR45348:SF2">
    <property type="entry name" value="ZINC-TYPE ALCOHOL DEHYDROGENASE-LIKE PROTEIN C2E1P3.01"/>
    <property type="match status" value="1"/>
</dbReference>
<reference evidence="4 5" key="1">
    <citation type="submission" date="2024-07" db="EMBL/GenBank/DDBJ databases">
        <title>Section-level genome sequencing and comparative genomics of Aspergillus sections Usti and Cavernicolus.</title>
        <authorList>
            <consortium name="Lawrence Berkeley National Laboratory"/>
            <person name="Nybo J.L."/>
            <person name="Vesth T.C."/>
            <person name="Theobald S."/>
            <person name="Frisvad J.C."/>
            <person name="Larsen T.O."/>
            <person name="Kjaerboelling I."/>
            <person name="Rothschild-Mancinelli K."/>
            <person name="Lyhne E.K."/>
            <person name="Kogle M.E."/>
            <person name="Barry K."/>
            <person name="Clum A."/>
            <person name="Na H."/>
            <person name="Ledsgaard L."/>
            <person name="Lin J."/>
            <person name="Lipzen A."/>
            <person name="Kuo A."/>
            <person name="Riley R."/>
            <person name="Mondo S."/>
            <person name="Labutti K."/>
            <person name="Haridas S."/>
            <person name="Pangalinan J."/>
            <person name="Salamov A.A."/>
            <person name="Simmons B.A."/>
            <person name="Magnuson J.K."/>
            <person name="Chen J."/>
            <person name="Drula E."/>
            <person name="Henrissat B."/>
            <person name="Wiebenga A."/>
            <person name="Lubbers R.J."/>
            <person name="Gomes A.C."/>
            <person name="Makela M.R."/>
            <person name="Stajich J."/>
            <person name="Grigoriev I.V."/>
            <person name="Mortensen U.H."/>
            <person name="De Vries R.P."/>
            <person name="Baker S.E."/>
            <person name="Andersen M.R."/>
        </authorList>
    </citation>
    <scope>NUCLEOTIDE SEQUENCE [LARGE SCALE GENOMIC DNA]</scope>
    <source>
        <strain evidence="4 5">CBS 123904</strain>
    </source>
</reference>
<gene>
    <name evidence="4" type="ORF">BJY01DRAFT_153371</name>
</gene>
<dbReference type="SUPFAM" id="SSF50129">
    <property type="entry name" value="GroES-like"/>
    <property type="match status" value="1"/>
</dbReference>
<dbReference type="Pfam" id="PF00107">
    <property type="entry name" value="ADH_zinc_N"/>
    <property type="match status" value="1"/>
</dbReference>
<dbReference type="InterPro" id="IPR036291">
    <property type="entry name" value="NAD(P)-bd_dom_sf"/>
</dbReference>
<evidence type="ECO:0000259" key="3">
    <source>
        <dbReference type="SMART" id="SM00829"/>
    </source>
</evidence>